<evidence type="ECO:0000313" key="1">
    <source>
        <dbReference type="EMBL" id="MPN01897.1"/>
    </source>
</evidence>
<name>A0A645EJF9_9ZZZZ</name>
<gene>
    <name evidence="1" type="ORF">SDC9_149110</name>
</gene>
<accession>A0A645EJF9</accession>
<organism evidence="1">
    <name type="scientific">bioreactor metagenome</name>
    <dbReference type="NCBI Taxonomy" id="1076179"/>
    <lineage>
        <taxon>unclassified sequences</taxon>
        <taxon>metagenomes</taxon>
        <taxon>ecological metagenomes</taxon>
    </lineage>
</organism>
<protein>
    <submittedName>
        <fullName evidence="1">Uncharacterized protein</fullName>
    </submittedName>
</protein>
<proteinExistence type="predicted"/>
<dbReference type="AlphaFoldDB" id="A0A645EJF9"/>
<reference evidence="1" key="1">
    <citation type="submission" date="2019-08" db="EMBL/GenBank/DDBJ databases">
        <authorList>
            <person name="Kucharzyk K."/>
            <person name="Murdoch R.W."/>
            <person name="Higgins S."/>
            <person name="Loffler F."/>
        </authorList>
    </citation>
    <scope>NUCLEOTIDE SEQUENCE</scope>
</reference>
<sequence>MIFPKLQHRIRHAAAHHTKIPRAVYKFGVRNAVDDAIKRARKRAANPRLSLSRDAAGCDAVAILLAETPEHLPNHLRRILQITVHHADKIAFGIPEPRIHRGFFAKVT</sequence>
<dbReference type="EMBL" id="VSSQ01047872">
    <property type="protein sequence ID" value="MPN01897.1"/>
    <property type="molecule type" value="Genomic_DNA"/>
</dbReference>
<comment type="caution">
    <text evidence="1">The sequence shown here is derived from an EMBL/GenBank/DDBJ whole genome shotgun (WGS) entry which is preliminary data.</text>
</comment>